<comment type="cofactor">
    <cofactor evidence="2">
        <name>Mn(2+)</name>
        <dbReference type="ChEBI" id="CHEBI:29035"/>
    </cofactor>
</comment>
<dbReference type="eggNOG" id="arCOG05324">
    <property type="taxonomic scope" value="Archaea"/>
</dbReference>
<dbReference type="SUPFAM" id="SSF51658">
    <property type="entry name" value="Xylose isomerase-like"/>
    <property type="match status" value="1"/>
</dbReference>
<reference evidence="11 12" key="1">
    <citation type="journal article" date="2011" name="Extremophiles">
        <title>Genomic analysis of Acidianus hospitalis W1 a host for studying crenarchaeal virus and plasmid life cycles.</title>
        <authorList>
            <person name="You X.Y."/>
            <person name="Liu C."/>
            <person name="Wang S.Y."/>
            <person name="Jiang C.Y."/>
            <person name="Shah S.A."/>
            <person name="Prangishvili D."/>
            <person name="She Q."/>
            <person name="Liu S.J."/>
            <person name="Garrett R.A."/>
        </authorList>
    </citation>
    <scope>NUCLEOTIDE SEQUENCE [LARGE SCALE GENOMIC DNA]</scope>
    <source>
        <strain evidence="11 12">W1</strain>
    </source>
</reference>
<keyword evidence="10" id="KW-0456">Lyase</keyword>
<dbReference type="GO" id="GO:0030145">
    <property type="term" value="F:manganese ion binding"/>
    <property type="evidence" value="ECO:0007669"/>
    <property type="project" value="TreeGrafter"/>
</dbReference>
<evidence type="ECO:0000256" key="9">
    <source>
        <dbReference type="ARBA" id="ARBA00023211"/>
    </source>
</evidence>
<organism evidence="11 12">
    <name type="scientific">Acidianus hospitalis (strain W1)</name>
    <dbReference type="NCBI Taxonomy" id="933801"/>
    <lineage>
        <taxon>Archaea</taxon>
        <taxon>Thermoproteota</taxon>
        <taxon>Thermoprotei</taxon>
        <taxon>Sulfolobales</taxon>
        <taxon>Sulfolobaceae</taxon>
        <taxon>Acidianus</taxon>
    </lineage>
</organism>
<evidence type="ECO:0000256" key="7">
    <source>
        <dbReference type="ARBA" id="ARBA00012927"/>
    </source>
</evidence>
<evidence type="ECO:0000313" key="11">
    <source>
        <dbReference type="EMBL" id="AEE94663.1"/>
    </source>
</evidence>
<dbReference type="Proteomes" id="UP000008458">
    <property type="component" value="Chromosome"/>
</dbReference>
<dbReference type="GeneID" id="25395614"/>
<reference key="2">
    <citation type="journal article" date="2011" name="Extremophiles">
        <title>Genomic analyses of Acidianus hospitalis W1 a host for studying crenarchaeal virus and plasmid life cycles.</title>
        <authorList>
            <person name="You X.Y."/>
            <person name="Liu C."/>
            <person name="Wang S.Y."/>
            <person name="Jiang C.Y."/>
            <person name="Shah S.A."/>
            <person name="Prangishvili D."/>
            <person name="Liu S.J."/>
            <person name="Garrett R.A."/>
        </authorList>
    </citation>
    <scope>NUCLEOTIDE SEQUENCE</scope>
    <source>
        <strain>W1</strain>
    </source>
</reference>
<dbReference type="GO" id="GO:0008198">
    <property type="term" value="F:ferrous iron binding"/>
    <property type="evidence" value="ECO:0007669"/>
    <property type="project" value="TreeGrafter"/>
</dbReference>
<evidence type="ECO:0000256" key="6">
    <source>
        <dbReference type="ARBA" id="ARBA00007389"/>
    </source>
</evidence>
<dbReference type="InterPro" id="IPR004628">
    <property type="entry name" value="Man_deHydtase"/>
</dbReference>
<dbReference type="EC" id="4.2.1.8" evidence="7"/>
<comment type="function">
    <text evidence="4">Catalyzes the dehydration of D-mannonate.</text>
</comment>
<dbReference type="KEGG" id="aho:Ahos_1787"/>
<accession>F4B6X0</accession>
<dbReference type="EMBL" id="CP002535">
    <property type="protein sequence ID" value="AEE94663.1"/>
    <property type="molecule type" value="Genomic_DNA"/>
</dbReference>
<name>F4B6X0_ACIHW</name>
<dbReference type="GO" id="GO:0008927">
    <property type="term" value="F:mannonate dehydratase activity"/>
    <property type="evidence" value="ECO:0007669"/>
    <property type="project" value="UniProtKB-EC"/>
</dbReference>
<evidence type="ECO:0000256" key="5">
    <source>
        <dbReference type="ARBA" id="ARBA00004892"/>
    </source>
</evidence>
<dbReference type="InterPro" id="IPR036237">
    <property type="entry name" value="Xyl_isomerase-like_sf"/>
</dbReference>
<evidence type="ECO:0000256" key="1">
    <source>
        <dbReference type="ARBA" id="ARBA00001794"/>
    </source>
</evidence>
<dbReference type="PANTHER" id="PTHR30387:SF2">
    <property type="entry name" value="MANNONATE DEHYDRATASE"/>
    <property type="match status" value="1"/>
</dbReference>
<evidence type="ECO:0000256" key="4">
    <source>
        <dbReference type="ARBA" id="ARBA00002713"/>
    </source>
</evidence>
<dbReference type="Pfam" id="PF03786">
    <property type="entry name" value="UxuA"/>
    <property type="match status" value="1"/>
</dbReference>
<evidence type="ECO:0000256" key="3">
    <source>
        <dbReference type="ARBA" id="ARBA00001954"/>
    </source>
</evidence>
<dbReference type="HOGENOM" id="CLU_2091165_0_0_2"/>
<gene>
    <name evidence="11" type="ordered locus">Ahos_1787</name>
</gene>
<evidence type="ECO:0000256" key="8">
    <source>
        <dbReference type="ARBA" id="ARBA00023004"/>
    </source>
</evidence>
<keyword evidence="9" id="KW-0464">Manganese</keyword>
<dbReference type="Gene3D" id="3.20.20.150">
    <property type="entry name" value="Divalent-metal-dependent TIM barrel enzymes"/>
    <property type="match status" value="1"/>
</dbReference>
<dbReference type="STRING" id="933801.Ahos_1787"/>
<keyword evidence="12" id="KW-1185">Reference proteome</keyword>
<comment type="pathway">
    <text evidence="5">Carbohydrate metabolism; pentose and glucuronate interconversion.</text>
</comment>
<dbReference type="OrthoDB" id="39900at2157"/>
<sequence length="116" mass="13471">MNEIPRIRIAEILLDNSPTLWKNLEEFLKFILPIAEDAGVKLAIHPDDPPIDEVMRVARIMNNVEAFERLINEFPSEYNGITFDHSLFSLMTDDLVSVVRHFLEKKRIFSFTLGKL</sequence>
<protein>
    <recommendedName>
        <fullName evidence="7">mannonate dehydratase</fullName>
        <ecNumber evidence="7">4.2.1.8</ecNumber>
    </recommendedName>
</protein>
<keyword evidence="8" id="KW-0408">Iron</keyword>
<dbReference type="RefSeq" id="WP_013776578.1">
    <property type="nucleotide sequence ID" value="NC_015518.1"/>
</dbReference>
<comment type="catalytic activity">
    <reaction evidence="1">
        <text>D-mannonate = 2-dehydro-3-deoxy-D-gluconate + H2O</text>
        <dbReference type="Rhea" id="RHEA:20097"/>
        <dbReference type="ChEBI" id="CHEBI:15377"/>
        <dbReference type="ChEBI" id="CHEBI:17767"/>
        <dbReference type="ChEBI" id="CHEBI:57990"/>
        <dbReference type="EC" id="4.2.1.8"/>
    </reaction>
</comment>
<comment type="similarity">
    <text evidence="6">Belongs to the mannonate dehydratase family.</text>
</comment>
<dbReference type="AlphaFoldDB" id="F4B6X0"/>
<evidence type="ECO:0000256" key="2">
    <source>
        <dbReference type="ARBA" id="ARBA00001936"/>
    </source>
</evidence>
<dbReference type="PANTHER" id="PTHR30387">
    <property type="entry name" value="MANNONATE DEHYDRATASE"/>
    <property type="match status" value="1"/>
</dbReference>
<evidence type="ECO:0000313" key="12">
    <source>
        <dbReference type="Proteomes" id="UP000008458"/>
    </source>
</evidence>
<dbReference type="GO" id="GO:0042840">
    <property type="term" value="P:D-glucuronate catabolic process"/>
    <property type="evidence" value="ECO:0007669"/>
    <property type="project" value="TreeGrafter"/>
</dbReference>
<evidence type="ECO:0000256" key="10">
    <source>
        <dbReference type="ARBA" id="ARBA00023239"/>
    </source>
</evidence>
<comment type="cofactor">
    <cofactor evidence="3">
        <name>Fe(2+)</name>
        <dbReference type="ChEBI" id="CHEBI:29033"/>
    </cofactor>
</comment>
<proteinExistence type="inferred from homology"/>